<protein>
    <submittedName>
        <fullName evidence="10">FUSC family protein</fullName>
    </submittedName>
</protein>
<evidence type="ECO:0000313" key="11">
    <source>
        <dbReference type="Proteomes" id="UP000321945"/>
    </source>
</evidence>
<feature type="transmembrane region" description="Helical" evidence="7">
    <location>
        <begin position="99"/>
        <end position="116"/>
    </location>
</feature>
<feature type="domain" description="Integral membrane bound transporter" evidence="9">
    <location>
        <begin position="419"/>
        <end position="538"/>
    </location>
</feature>
<accession>A0A5C6YS34</accession>
<comment type="similarity">
    <text evidence="6">Belongs to the YccS/YhfK family.</text>
</comment>
<keyword evidence="2" id="KW-1003">Cell membrane</keyword>
<comment type="subcellular location">
    <subcellularLocation>
        <location evidence="1">Cell membrane</location>
        <topology evidence="1">Multi-pass membrane protein</topology>
    </subcellularLocation>
</comment>
<keyword evidence="3 7" id="KW-0812">Transmembrane</keyword>
<evidence type="ECO:0000256" key="3">
    <source>
        <dbReference type="ARBA" id="ARBA00022692"/>
    </source>
</evidence>
<evidence type="ECO:0000259" key="8">
    <source>
        <dbReference type="Pfam" id="PF12805"/>
    </source>
</evidence>
<feature type="transmembrane region" description="Helical" evidence="7">
    <location>
        <begin position="75"/>
        <end position="93"/>
    </location>
</feature>
<feature type="transmembrane region" description="Helical" evidence="7">
    <location>
        <begin position="459"/>
        <end position="491"/>
    </location>
</feature>
<evidence type="ECO:0000256" key="4">
    <source>
        <dbReference type="ARBA" id="ARBA00022989"/>
    </source>
</evidence>
<feature type="transmembrane region" description="Helical" evidence="7">
    <location>
        <begin position="21"/>
        <end position="40"/>
    </location>
</feature>
<dbReference type="InterPro" id="IPR032692">
    <property type="entry name" value="YccS_N"/>
</dbReference>
<evidence type="ECO:0000256" key="6">
    <source>
        <dbReference type="ARBA" id="ARBA00043993"/>
    </source>
</evidence>
<dbReference type="InterPro" id="IPR049453">
    <property type="entry name" value="Memb_transporter_dom"/>
</dbReference>
<dbReference type="Pfam" id="PF13515">
    <property type="entry name" value="FUSC_2"/>
    <property type="match status" value="1"/>
</dbReference>
<comment type="caution">
    <text evidence="10">The sequence shown here is derived from an EMBL/GenBank/DDBJ whole genome shotgun (WGS) entry which is preliminary data.</text>
</comment>
<dbReference type="GO" id="GO:0005886">
    <property type="term" value="C:plasma membrane"/>
    <property type="evidence" value="ECO:0007669"/>
    <property type="project" value="UniProtKB-SubCell"/>
</dbReference>
<feature type="transmembrane region" description="Helical" evidence="7">
    <location>
        <begin position="497"/>
        <end position="515"/>
    </location>
</feature>
<name>A0A5C6YS34_9FLAO</name>
<feature type="transmembrane region" description="Helical" evidence="7">
    <location>
        <begin position="527"/>
        <end position="548"/>
    </location>
</feature>
<reference evidence="10 11" key="1">
    <citation type="submission" date="2019-08" db="EMBL/GenBank/DDBJ databases">
        <title>Genome of Aequorivita lipolytica Y10-2 (type strain).</title>
        <authorList>
            <person name="Bowman J.P."/>
        </authorList>
    </citation>
    <scope>NUCLEOTIDE SEQUENCE [LARGE SCALE GENOMIC DNA]</scope>
    <source>
        <strain evidence="10 11">Y10-2</strain>
    </source>
</reference>
<proteinExistence type="inferred from homology"/>
<keyword evidence="11" id="KW-1185">Reference proteome</keyword>
<dbReference type="PANTHER" id="PTHR30509">
    <property type="entry name" value="P-HYDROXYBENZOIC ACID EFFLUX PUMP SUBUNIT-RELATED"/>
    <property type="match status" value="1"/>
</dbReference>
<feature type="domain" description="Integral membrane protein YccS N-terminal" evidence="8">
    <location>
        <begin position="77"/>
        <end position="347"/>
    </location>
</feature>
<evidence type="ECO:0000256" key="7">
    <source>
        <dbReference type="SAM" id="Phobius"/>
    </source>
</evidence>
<dbReference type="AlphaFoldDB" id="A0A5C6YS34"/>
<feature type="transmembrane region" description="Helical" evidence="7">
    <location>
        <begin position="150"/>
        <end position="171"/>
    </location>
</feature>
<organism evidence="10 11">
    <name type="scientific">Aequorivita lipolytica</name>
    <dbReference type="NCBI Taxonomy" id="153267"/>
    <lineage>
        <taxon>Bacteria</taxon>
        <taxon>Pseudomonadati</taxon>
        <taxon>Bacteroidota</taxon>
        <taxon>Flavobacteriia</taxon>
        <taxon>Flavobacteriales</taxon>
        <taxon>Flavobacteriaceae</taxon>
        <taxon>Aequorivita</taxon>
    </lineage>
</organism>
<evidence type="ECO:0000259" key="9">
    <source>
        <dbReference type="Pfam" id="PF13515"/>
    </source>
</evidence>
<keyword evidence="5 7" id="KW-0472">Membrane</keyword>
<dbReference type="Proteomes" id="UP000321945">
    <property type="component" value="Unassembled WGS sequence"/>
</dbReference>
<evidence type="ECO:0000256" key="5">
    <source>
        <dbReference type="ARBA" id="ARBA00023136"/>
    </source>
</evidence>
<keyword evidence="4 7" id="KW-1133">Transmembrane helix</keyword>
<sequence length="752" mass="84643">MKSSKNILFSSLKDLSEFFKSTDFSKAILLGIALTLPIIAGVKLDALQIGITITVGALLASPSDVSGSIRHKTTGILFATLLAMLVSLIGGYLHLSLWLLFPILGILMFAISYISIYGFRASLISFSGLFALVLSFSNVSGSGMEPYERMLLIGIGGLWYASVALLWHFIFPKAPTEYYLSKTLKLTADYLKTRGELVAETTDRTELLKKLLNLQTDLTNIHETLRDILIASRTGSGKSDYEGKRLLIFVQLVDMLELAMANPVNYTKTDAFFEKKPAQLADFQGLLFAMSSRLNVIAANISTPKRLRDNTKIEEFHKKIKNDISKYASASNETFDENLLLLKNLFKYQKEQIKKIEKIEWLLKNPAQRELSLLKKEDSRRFLTKQNYDFEVLTENFNLRSPIFKHSLRLAVMTMIGYGVGILFSVQNPYWILLTLIVIMRPTFGLTKTRSKERTIGTLIGGALAVGIVLLTQNTTVYGILAIGSLVIAFSMVQRNYKAAATFITLSVVFIYALMRPDIFNVIQYRVMDTLIGAGLATLGNLILWPAWEIQGMQKTLLETIKANRIYLEEIINFYNKKGNVPSEYKVARKKAFLEMSDLSAAFQRMTQEPKSKQKSLDKVYEITVLNHTFLSSMASLSTYILNNPTTPASKNFNKVSESIIQNLSEAEGILKEEIEQNPSENTSQENEPVSHSEDLFDATFGKSIIFSEEEKASQSEGFHSKIEEAHLVREQLKWLLTMSAKMPKLLRETQF</sequence>
<dbReference type="OrthoDB" id="8670769at2"/>
<feature type="transmembrane region" description="Helical" evidence="7">
    <location>
        <begin position="123"/>
        <end position="144"/>
    </location>
</feature>
<evidence type="ECO:0000256" key="2">
    <source>
        <dbReference type="ARBA" id="ARBA00022475"/>
    </source>
</evidence>
<gene>
    <name evidence="10" type="ORF">ESV24_03355</name>
</gene>
<dbReference type="PANTHER" id="PTHR30509:SF8">
    <property type="entry name" value="INNER MEMBRANE PROTEIN YCCS"/>
    <property type="match status" value="1"/>
</dbReference>
<evidence type="ECO:0000256" key="1">
    <source>
        <dbReference type="ARBA" id="ARBA00004651"/>
    </source>
</evidence>
<evidence type="ECO:0000313" key="10">
    <source>
        <dbReference type="EMBL" id="TXD70214.1"/>
    </source>
</evidence>
<dbReference type="EMBL" id="VORU01000002">
    <property type="protein sequence ID" value="TXD70214.1"/>
    <property type="molecule type" value="Genomic_DNA"/>
</dbReference>
<dbReference type="RefSeq" id="WP_111815256.1">
    <property type="nucleotide sequence ID" value="NZ_CBCRZQ010000003.1"/>
</dbReference>
<dbReference type="Pfam" id="PF12805">
    <property type="entry name" value="FUSC-like"/>
    <property type="match status" value="1"/>
</dbReference>